<comment type="caution">
    <text evidence="1">The sequence shown here is derived from an EMBL/GenBank/DDBJ whole genome shotgun (WGS) entry which is preliminary data.</text>
</comment>
<evidence type="ECO:0000313" key="1">
    <source>
        <dbReference type="EMBL" id="KRK96290.1"/>
    </source>
</evidence>
<reference evidence="1 2" key="1">
    <citation type="journal article" date="2015" name="Genome Announc.">
        <title>Expanding the biotechnology potential of lactobacilli through comparative genomics of 213 strains and associated genera.</title>
        <authorList>
            <person name="Sun Z."/>
            <person name="Harris H.M."/>
            <person name="McCann A."/>
            <person name="Guo C."/>
            <person name="Argimon S."/>
            <person name="Zhang W."/>
            <person name="Yang X."/>
            <person name="Jeffery I.B."/>
            <person name="Cooney J.C."/>
            <person name="Kagawa T.F."/>
            <person name="Liu W."/>
            <person name="Song Y."/>
            <person name="Salvetti E."/>
            <person name="Wrobel A."/>
            <person name="Rasinkangas P."/>
            <person name="Parkhill J."/>
            <person name="Rea M.C."/>
            <person name="O'Sullivan O."/>
            <person name="Ritari J."/>
            <person name="Douillard F.P."/>
            <person name="Paul Ross R."/>
            <person name="Yang R."/>
            <person name="Briner A.E."/>
            <person name="Felis G.E."/>
            <person name="de Vos W.M."/>
            <person name="Barrangou R."/>
            <person name="Klaenhammer T.R."/>
            <person name="Caufield P.W."/>
            <person name="Cui Y."/>
            <person name="Zhang H."/>
            <person name="O'Toole P.W."/>
        </authorList>
    </citation>
    <scope>NUCLEOTIDE SEQUENCE [LARGE SCALE GENOMIC DNA]</scope>
    <source>
        <strain evidence="1 2">DSM 19394</strain>
    </source>
</reference>
<dbReference type="STRING" id="1423715.FD25_GL002091"/>
<accession>A0A0R1LVI7</accession>
<keyword evidence="2" id="KW-1185">Reference proteome</keyword>
<evidence type="ECO:0000313" key="2">
    <source>
        <dbReference type="Proteomes" id="UP000051955"/>
    </source>
</evidence>
<dbReference type="RefSeq" id="WP_057800960.1">
    <property type="nucleotide sequence ID" value="NZ_AZDV01000004.1"/>
</dbReference>
<dbReference type="PATRIC" id="fig|1423715.3.peg.2158"/>
<dbReference type="AlphaFoldDB" id="A0A0R1LVI7"/>
<proteinExistence type="predicted"/>
<sequence length="128" mass="14884">MNNQDFDLDTVKHFFEHDYHDRGMMKWQGFYLSDHTAALNQQNQQLNAVYVPRPQQSLAELTQVLADAYQSQQLVTIQLKTVDQNNHHLPDITTLIHGYNANDIVIDSDCFVPLQEIRNVAFKNEKLI</sequence>
<gene>
    <name evidence="1" type="ORF">FD25_GL002091</name>
</gene>
<name>A0A0R1LVI7_9LACO</name>
<dbReference type="OrthoDB" id="1644322at2"/>
<evidence type="ECO:0008006" key="3">
    <source>
        <dbReference type="Google" id="ProtNLM"/>
    </source>
</evidence>
<protein>
    <recommendedName>
        <fullName evidence="3">DNA-directed RNA polymerase beta subunit</fullName>
    </recommendedName>
</protein>
<organism evidence="1 2">
    <name type="scientific">Levilactobacillus acidifarinae DSM 19394 = JCM 15949</name>
    <dbReference type="NCBI Taxonomy" id="1423715"/>
    <lineage>
        <taxon>Bacteria</taxon>
        <taxon>Bacillati</taxon>
        <taxon>Bacillota</taxon>
        <taxon>Bacilli</taxon>
        <taxon>Lactobacillales</taxon>
        <taxon>Lactobacillaceae</taxon>
        <taxon>Levilactobacillus</taxon>
    </lineage>
</organism>
<dbReference type="EMBL" id="AZDV01000004">
    <property type="protein sequence ID" value="KRK96290.1"/>
    <property type="molecule type" value="Genomic_DNA"/>
</dbReference>
<dbReference type="Proteomes" id="UP000051955">
    <property type="component" value="Unassembled WGS sequence"/>
</dbReference>